<dbReference type="InterPro" id="IPR000182">
    <property type="entry name" value="GNAT_dom"/>
</dbReference>
<gene>
    <name evidence="2" type="ORF">NCTC12224_01825</name>
</gene>
<keyword evidence="2" id="KW-0808">Transferase</keyword>
<evidence type="ECO:0000259" key="1">
    <source>
        <dbReference type="PROSITE" id="PS51186"/>
    </source>
</evidence>
<evidence type="ECO:0000313" key="3">
    <source>
        <dbReference type="Proteomes" id="UP000254924"/>
    </source>
</evidence>
<dbReference type="AlphaFoldDB" id="A0A380KBC7"/>
<dbReference type="PROSITE" id="PS51186">
    <property type="entry name" value="GNAT"/>
    <property type="match status" value="1"/>
</dbReference>
<dbReference type="InterPro" id="IPR040549">
    <property type="entry name" value="DUF5613"/>
</dbReference>
<protein>
    <submittedName>
        <fullName evidence="2">Acetyltransferase (GNAT) family protein</fullName>
    </submittedName>
</protein>
<sequence>MYYQKVLSRRSRLSHETERFVYFKNTDLSERFSENYLLYKSVPSLKQFQEDIAFLRREQADYSSRYVHFHFPENQALPGELAQFLRAEHFQVSEHLIFWAEVDRLKLSQKVPQKVEVKAMDASLYPLYKAVSSPYYLDYSKAYSQQMAGYNYAFVENEQASLFLALTEQKIIGVMAAWYSGDIVEIDGFEVAESWRRQGVGSLLQKASLTKGVAKAILIAEEENRPLYEHQGFQQVAYYIDAIKIEPKES</sequence>
<dbReference type="EMBL" id="UHFN01000007">
    <property type="protein sequence ID" value="SUN62333.1"/>
    <property type="molecule type" value="Genomic_DNA"/>
</dbReference>
<dbReference type="OrthoDB" id="2213517at2"/>
<feature type="domain" description="N-acetyltransferase" evidence="1">
    <location>
        <begin position="115"/>
        <end position="250"/>
    </location>
</feature>
<dbReference type="Pfam" id="PF18467">
    <property type="entry name" value="DUF5613"/>
    <property type="match status" value="1"/>
</dbReference>
<organism evidence="2 3">
    <name type="scientific">Streptococcus hyointestinalis</name>
    <dbReference type="NCBI Taxonomy" id="1337"/>
    <lineage>
        <taxon>Bacteria</taxon>
        <taxon>Bacillati</taxon>
        <taxon>Bacillota</taxon>
        <taxon>Bacilli</taxon>
        <taxon>Lactobacillales</taxon>
        <taxon>Streptococcaceae</taxon>
        <taxon>Streptococcus</taxon>
    </lineage>
</organism>
<dbReference type="GO" id="GO:0016747">
    <property type="term" value="F:acyltransferase activity, transferring groups other than amino-acyl groups"/>
    <property type="evidence" value="ECO:0007669"/>
    <property type="project" value="InterPro"/>
</dbReference>
<dbReference type="Proteomes" id="UP000254924">
    <property type="component" value="Unassembled WGS sequence"/>
</dbReference>
<accession>A0A380KBC7</accession>
<dbReference type="Gene3D" id="3.40.630.30">
    <property type="match status" value="1"/>
</dbReference>
<proteinExistence type="predicted"/>
<name>A0A380KBC7_9STRE</name>
<dbReference type="Pfam" id="PF00583">
    <property type="entry name" value="Acetyltransf_1"/>
    <property type="match status" value="1"/>
</dbReference>
<dbReference type="InterPro" id="IPR016181">
    <property type="entry name" value="Acyl_CoA_acyltransferase"/>
</dbReference>
<dbReference type="SUPFAM" id="SSF55729">
    <property type="entry name" value="Acyl-CoA N-acyltransferases (Nat)"/>
    <property type="match status" value="1"/>
</dbReference>
<reference evidence="2 3" key="1">
    <citation type="submission" date="2018-06" db="EMBL/GenBank/DDBJ databases">
        <authorList>
            <consortium name="Pathogen Informatics"/>
            <person name="Doyle S."/>
        </authorList>
    </citation>
    <scope>NUCLEOTIDE SEQUENCE [LARGE SCALE GENOMIC DNA]</scope>
    <source>
        <strain evidence="2 3">NCTC12224</strain>
    </source>
</reference>
<dbReference type="CDD" id="cd04301">
    <property type="entry name" value="NAT_SF"/>
    <property type="match status" value="1"/>
</dbReference>
<evidence type="ECO:0000313" key="2">
    <source>
        <dbReference type="EMBL" id="SUN62333.1"/>
    </source>
</evidence>
<keyword evidence="3" id="KW-1185">Reference proteome</keyword>